<dbReference type="InParanoid" id="A0A0D2JBY9"/>
<comment type="caution">
    <text evidence="1">The sequence shown here is derived from an EMBL/GenBank/DDBJ whole genome shotgun (WGS) entry which is preliminary data.</text>
</comment>
<sequence length="252" mass="28020">MDFSHVRRNDACPCGSGKKFKNCHMGREDKILEDRMKFETSELALKIRDLPPARHAGAEKMARSLEFTSAAGKKIKIKLVDLDAYQAISMKNAKSTPQGPGGLLINPYKTRVLDPLHIYVALTPDVNESTVIHEFAHAADLIEGSALTPGFGSALASETSIPVEILEHPQEFGERLVQLSEKFGVELDAEDEIVAFLAKKEKLLPGKVIAKGKKEELVPLAEETMRFMQESQEEINKTIKKRQGYMGDREES</sequence>
<evidence type="ECO:0000313" key="1">
    <source>
        <dbReference type="EMBL" id="KIX13291.1"/>
    </source>
</evidence>
<dbReference type="SUPFAM" id="SSF103642">
    <property type="entry name" value="Sec-C motif"/>
    <property type="match status" value="1"/>
</dbReference>
<dbReference type="InterPro" id="IPR004027">
    <property type="entry name" value="SEC_C_motif"/>
</dbReference>
<keyword evidence="2" id="KW-1185">Reference proteome</keyword>
<name>A0A0D2JBY9_9BACT</name>
<dbReference type="Pfam" id="PF02810">
    <property type="entry name" value="SEC-C"/>
    <property type="match status" value="1"/>
</dbReference>
<gene>
    <name evidence="1" type="ORF">X474_15040</name>
</gene>
<dbReference type="Proteomes" id="UP000032233">
    <property type="component" value="Unassembled WGS sequence"/>
</dbReference>
<dbReference type="STRING" id="1429043.X474_15040"/>
<evidence type="ECO:0000313" key="2">
    <source>
        <dbReference type="Proteomes" id="UP000032233"/>
    </source>
</evidence>
<protein>
    <recommendedName>
        <fullName evidence="3">SEC-C motif-containing protein</fullName>
    </recommendedName>
</protein>
<accession>A0A0D2JBY9</accession>
<reference evidence="1 2" key="1">
    <citation type="submission" date="2013-11" db="EMBL/GenBank/DDBJ databases">
        <title>Metagenomic analysis of a methanogenic consortium involved in long chain n-alkane degradation.</title>
        <authorList>
            <person name="Davidova I.A."/>
            <person name="Callaghan A.V."/>
            <person name="Wawrik B."/>
            <person name="Pruitt S."/>
            <person name="Marks C."/>
            <person name="Duncan K.E."/>
            <person name="Suflita J.M."/>
        </authorList>
    </citation>
    <scope>NUCLEOTIDE SEQUENCE [LARGE SCALE GENOMIC DNA]</scope>
    <source>
        <strain evidence="1 2">SPR</strain>
    </source>
</reference>
<dbReference type="Gene3D" id="3.10.450.50">
    <property type="match status" value="1"/>
</dbReference>
<dbReference type="OrthoDB" id="5431394at2"/>
<dbReference type="EMBL" id="AZAC01000017">
    <property type="protein sequence ID" value="KIX13291.1"/>
    <property type="molecule type" value="Genomic_DNA"/>
</dbReference>
<dbReference type="PATRIC" id="fig|1429043.3.peg.3184"/>
<organism evidence="1 2">
    <name type="scientific">Dethiosulfatarculus sandiegensis</name>
    <dbReference type="NCBI Taxonomy" id="1429043"/>
    <lineage>
        <taxon>Bacteria</taxon>
        <taxon>Pseudomonadati</taxon>
        <taxon>Thermodesulfobacteriota</taxon>
        <taxon>Desulfarculia</taxon>
        <taxon>Desulfarculales</taxon>
        <taxon>Desulfarculaceae</taxon>
        <taxon>Dethiosulfatarculus</taxon>
    </lineage>
</organism>
<proteinExistence type="predicted"/>
<dbReference type="AlphaFoldDB" id="A0A0D2JBY9"/>
<evidence type="ECO:0008006" key="3">
    <source>
        <dbReference type="Google" id="ProtNLM"/>
    </source>
</evidence>